<dbReference type="PANTHER" id="PTHR11803">
    <property type="entry name" value="2-IMINOBUTANOATE/2-IMINOPROPANOATE DEAMINASE RIDA"/>
    <property type="match status" value="1"/>
</dbReference>
<dbReference type="SUPFAM" id="SSF55298">
    <property type="entry name" value="YjgF-like"/>
    <property type="match status" value="1"/>
</dbReference>
<dbReference type="CDD" id="cd00448">
    <property type="entry name" value="YjgF_YER057c_UK114_family"/>
    <property type="match status" value="1"/>
</dbReference>
<evidence type="ECO:0000313" key="3">
    <source>
        <dbReference type="Proteomes" id="UP000278085"/>
    </source>
</evidence>
<dbReference type="AlphaFoldDB" id="A0A430HGB2"/>
<evidence type="ECO:0000313" key="2">
    <source>
        <dbReference type="EMBL" id="RSZ56563.1"/>
    </source>
</evidence>
<dbReference type="GO" id="GO:0019239">
    <property type="term" value="F:deaminase activity"/>
    <property type="evidence" value="ECO:0007669"/>
    <property type="project" value="TreeGrafter"/>
</dbReference>
<protein>
    <submittedName>
        <fullName evidence="2">RidA family protein</fullName>
    </submittedName>
</protein>
<accession>A0A430HGB2</accession>
<dbReference type="EMBL" id="RXLQ01000014">
    <property type="protein sequence ID" value="RSZ56563.1"/>
    <property type="molecule type" value="Genomic_DNA"/>
</dbReference>
<comment type="caution">
    <text evidence="2">The sequence shown here is derived from an EMBL/GenBank/DDBJ whole genome shotgun (WGS) entry which is preliminary data.</text>
</comment>
<organism evidence="2 3">
    <name type="scientific">Massilia atriviolacea</name>
    <dbReference type="NCBI Taxonomy" id="2495579"/>
    <lineage>
        <taxon>Bacteria</taxon>
        <taxon>Pseudomonadati</taxon>
        <taxon>Pseudomonadota</taxon>
        <taxon>Betaproteobacteria</taxon>
        <taxon>Burkholderiales</taxon>
        <taxon>Oxalobacteraceae</taxon>
        <taxon>Telluria group</taxon>
        <taxon>Massilia</taxon>
    </lineage>
</organism>
<dbReference type="OrthoDB" id="9803101at2"/>
<dbReference type="Pfam" id="PF01042">
    <property type="entry name" value="Ribonuc_L-PSP"/>
    <property type="match status" value="1"/>
</dbReference>
<dbReference type="Gene3D" id="3.30.1330.40">
    <property type="entry name" value="RutC-like"/>
    <property type="match status" value="1"/>
</dbReference>
<dbReference type="PANTHER" id="PTHR11803:SF58">
    <property type="entry name" value="PROTEIN HMF1-RELATED"/>
    <property type="match status" value="1"/>
</dbReference>
<gene>
    <name evidence="2" type="ORF">EJB06_23300</name>
</gene>
<sequence>MNIQHINPPALYDGAPFGMSQAVVDAGSGLVFVSGQVDWDTGYQVRQGGMEAQAEGALHNLLTVLEAAGSSAARVLQLRVYVRGELGEHMAALAPVMNKYFGASRPALTGIGVASLASPETLIEIEALARVGNA</sequence>
<dbReference type="InterPro" id="IPR006175">
    <property type="entry name" value="YjgF/YER057c/UK114"/>
</dbReference>
<dbReference type="Proteomes" id="UP000278085">
    <property type="component" value="Unassembled WGS sequence"/>
</dbReference>
<keyword evidence="3" id="KW-1185">Reference proteome</keyword>
<dbReference type="RefSeq" id="WP_126076417.1">
    <property type="nucleotide sequence ID" value="NZ_CP051166.1"/>
</dbReference>
<name>A0A430HGB2_9BURK</name>
<proteinExistence type="inferred from homology"/>
<dbReference type="GO" id="GO:0005829">
    <property type="term" value="C:cytosol"/>
    <property type="evidence" value="ECO:0007669"/>
    <property type="project" value="TreeGrafter"/>
</dbReference>
<comment type="similarity">
    <text evidence="1">Belongs to the RutC family.</text>
</comment>
<reference evidence="2 3" key="1">
    <citation type="submission" date="2018-12" db="EMBL/GenBank/DDBJ databases">
        <authorList>
            <person name="Yang E."/>
        </authorList>
    </citation>
    <scope>NUCLEOTIDE SEQUENCE [LARGE SCALE GENOMIC DNA]</scope>
    <source>
        <strain evidence="2 3">SOD</strain>
    </source>
</reference>
<dbReference type="InterPro" id="IPR035959">
    <property type="entry name" value="RutC-like_sf"/>
</dbReference>
<evidence type="ECO:0000256" key="1">
    <source>
        <dbReference type="ARBA" id="ARBA00010552"/>
    </source>
</evidence>